<dbReference type="InterPro" id="IPR046960">
    <property type="entry name" value="PPR_At4g14850-like_plant"/>
</dbReference>
<dbReference type="GO" id="GO:0009451">
    <property type="term" value="P:RNA modification"/>
    <property type="evidence" value="ECO:0007669"/>
    <property type="project" value="InterPro"/>
</dbReference>
<dbReference type="FunFam" id="1.25.40.10:FF:000427">
    <property type="entry name" value="Pentatricopeptide repeat-containing protein chloroplastic"/>
    <property type="match status" value="1"/>
</dbReference>
<dbReference type="InterPro" id="IPR002885">
    <property type="entry name" value="PPR_rpt"/>
</dbReference>
<dbReference type="InterPro" id="IPR011990">
    <property type="entry name" value="TPR-like_helical_dom_sf"/>
</dbReference>
<reference evidence="4 5" key="1">
    <citation type="journal article" date="2020" name="Mol. Biol. Evol.">
        <title>Distinct Expression and Methylation Patterns for Genes with Different Fates following a Single Whole-Genome Duplication in Flowering Plants.</title>
        <authorList>
            <person name="Shi T."/>
            <person name="Rahmani R.S."/>
            <person name="Gugger P.F."/>
            <person name="Wang M."/>
            <person name="Li H."/>
            <person name="Zhang Y."/>
            <person name="Li Z."/>
            <person name="Wang Q."/>
            <person name="Van de Peer Y."/>
            <person name="Marchal K."/>
            <person name="Chen J."/>
        </authorList>
    </citation>
    <scope>NUCLEOTIDE SEQUENCE [LARGE SCALE GENOMIC DNA]</scope>
    <source>
        <tissue evidence="4">Leaf</tissue>
    </source>
</reference>
<feature type="repeat" description="PPR" evidence="2">
    <location>
        <begin position="129"/>
        <end position="163"/>
    </location>
</feature>
<gene>
    <name evidence="4" type="ORF">HUJ06_012603</name>
</gene>
<feature type="repeat" description="PPR" evidence="2">
    <location>
        <begin position="230"/>
        <end position="265"/>
    </location>
</feature>
<dbReference type="PROSITE" id="PS51375">
    <property type="entry name" value="PPR"/>
    <property type="match status" value="2"/>
</dbReference>
<keyword evidence="5" id="KW-1185">Reference proteome</keyword>
<dbReference type="InterPro" id="IPR032867">
    <property type="entry name" value="DYW_dom"/>
</dbReference>
<dbReference type="GO" id="GO:0003723">
    <property type="term" value="F:RNA binding"/>
    <property type="evidence" value="ECO:0007669"/>
    <property type="project" value="InterPro"/>
</dbReference>
<dbReference type="EMBL" id="DUZY01000003">
    <property type="protein sequence ID" value="DAD33752.1"/>
    <property type="molecule type" value="Genomic_DNA"/>
</dbReference>
<name>A0A822YMJ8_NELNU</name>
<proteinExistence type="predicted"/>
<dbReference type="PANTHER" id="PTHR47926:SF436">
    <property type="entry name" value="PENTATRICOPEPTIDE REPEAT-CONTAINING PROTEIN ELI1, CHLOROPLASTIC-LIKE ISOFORM X2"/>
    <property type="match status" value="1"/>
</dbReference>
<evidence type="ECO:0000313" key="4">
    <source>
        <dbReference type="EMBL" id="DAD33752.1"/>
    </source>
</evidence>
<feature type="domain" description="DYW" evidence="3">
    <location>
        <begin position="448"/>
        <end position="523"/>
    </location>
</feature>
<keyword evidence="1" id="KW-0677">Repeat</keyword>
<dbReference type="FunFam" id="1.25.40.10:FF:000184">
    <property type="entry name" value="Pentatricopeptide repeat-containing protein, chloroplastic"/>
    <property type="match status" value="1"/>
</dbReference>
<evidence type="ECO:0000256" key="2">
    <source>
        <dbReference type="PROSITE-ProRule" id="PRU00708"/>
    </source>
</evidence>
<sequence>MTAVTLSQLQLILPSSCSSINNLDNSLWSRYSPADLFDDHKCPYRIIERYKELVIIHSGGVFPKLVFAPVLKACSRVSALAPGKQIHAHTIKWGLASDVFVQTSLLSMYSSCGQMESLFNLFDRMPNRNVVSWTVLMDACLRWEQPSMALVIFREMQETGVKPDQFAIVSLLSACARLGTLNLGMWVHAFIERVRLEQTIFIGTALVDMYCKCGSVDNALAVFNSMPTKTLLSWNAMLHGLSVNGRGREAVELFSELEKESGIHPNEVTFVAILCGCSHSGLVKEGRFYFGLMQNKYGIEPTVKHYGCMVDLLGRAGLLEEAFEMVNKMPVPPNTVIWGALLSACRVQNNMGMAERVSQKIIGIDEDGLKGDTSHYVIMSNMYARAGLMDKMAEARLRIGKKPKGRSWIEIGFQVHEFSVGDSSHPMWARTKEMLDEVMEKVGENRGEENPQTHHSEKVAVAFGLLNTCASTPIRIVKNLRMCADCHRLMKSISKVYKREIVVRDSTRFHRFMEGGCSCKDYW</sequence>
<evidence type="ECO:0000256" key="1">
    <source>
        <dbReference type="ARBA" id="ARBA00022737"/>
    </source>
</evidence>
<evidence type="ECO:0000313" key="5">
    <source>
        <dbReference type="Proteomes" id="UP000607653"/>
    </source>
</evidence>
<dbReference type="GO" id="GO:0008270">
    <property type="term" value="F:zinc ion binding"/>
    <property type="evidence" value="ECO:0007669"/>
    <property type="project" value="InterPro"/>
</dbReference>
<dbReference type="Pfam" id="PF13041">
    <property type="entry name" value="PPR_2"/>
    <property type="match status" value="2"/>
</dbReference>
<comment type="caution">
    <text evidence="4">The sequence shown here is derived from an EMBL/GenBank/DDBJ whole genome shotgun (WGS) entry which is preliminary data.</text>
</comment>
<dbReference type="Pfam" id="PF14432">
    <property type="entry name" value="DYW_deaminase"/>
    <property type="match status" value="1"/>
</dbReference>
<evidence type="ECO:0000259" key="3">
    <source>
        <dbReference type="Pfam" id="PF14432"/>
    </source>
</evidence>
<dbReference type="Pfam" id="PF01535">
    <property type="entry name" value="PPR"/>
    <property type="match status" value="1"/>
</dbReference>
<organism evidence="4 5">
    <name type="scientific">Nelumbo nucifera</name>
    <name type="common">Sacred lotus</name>
    <dbReference type="NCBI Taxonomy" id="4432"/>
    <lineage>
        <taxon>Eukaryota</taxon>
        <taxon>Viridiplantae</taxon>
        <taxon>Streptophyta</taxon>
        <taxon>Embryophyta</taxon>
        <taxon>Tracheophyta</taxon>
        <taxon>Spermatophyta</taxon>
        <taxon>Magnoliopsida</taxon>
        <taxon>Proteales</taxon>
        <taxon>Nelumbonaceae</taxon>
        <taxon>Nelumbo</taxon>
    </lineage>
</organism>
<accession>A0A822YMJ8</accession>
<dbReference type="Gene3D" id="1.25.40.10">
    <property type="entry name" value="Tetratricopeptide repeat domain"/>
    <property type="match status" value="2"/>
</dbReference>
<dbReference type="AlphaFoldDB" id="A0A822YMJ8"/>
<dbReference type="PANTHER" id="PTHR47926">
    <property type="entry name" value="PENTATRICOPEPTIDE REPEAT-CONTAINING PROTEIN"/>
    <property type="match status" value="1"/>
</dbReference>
<dbReference type="NCBIfam" id="TIGR00756">
    <property type="entry name" value="PPR"/>
    <property type="match status" value="4"/>
</dbReference>
<dbReference type="Proteomes" id="UP000607653">
    <property type="component" value="Unassembled WGS sequence"/>
</dbReference>
<dbReference type="Pfam" id="PF12854">
    <property type="entry name" value="PPR_1"/>
    <property type="match status" value="1"/>
</dbReference>
<protein>
    <recommendedName>
        <fullName evidence="3">DYW domain-containing protein</fullName>
    </recommendedName>
</protein>